<organism evidence="2 3">
    <name type="scientific">Lentinula guzmanii</name>
    <dbReference type="NCBI Taxonomy" id="2804957"/>
    <lineage>
        <taxon>Eukaryota</taxon>
        <taxon>Fungi</taxon>
        <taxon>Dikarya</taxon>
        <taxon>Basidiomycota</taxon>
        <taxon>Agaricomycotina</taxon>
        <taxon>Agaricomycetes</taxon>
        <taxon>Agaricomycetidae</taxon>
        <taxon>Agaricales</taxon>
        <taxon>Marasmiineae</taxon>
        <taxon>Omphalotaceae</taxon>
        <taxon>Lentinula</taxon>
    </lineage>
</organism>
<feature type="transmembrane region" description="Helical" evidence="1">
    <location>
        <begin position="34"/>
        <end position="54"/>
    </location>
</feature>
<dbReference type="Proteomes" id="UP001176059">
    <property type="component" value="Unassembled WGS sequence"/>
</dbReference>
<sequence>MRFNIALLILGLTSFAAALPISESNPSPEPHSPAAAHVTDGVSILCWLLSLPLLSPWSFRKHLHNLTDN</sequence>
<evidence type="ECO:0000313" key="3">
    <source>
        <dbReference type="Proteomes" id="UP001176059"/>
    </source>
</evidence>
<keyword evidence="1" id="KW-1133">Transmembrane helix</keyword>
<reference evidence="2" key="1">
    <citation type="submission" date="2022-08" db="EMBL/GenBank/DDBJ databases">
        <authorList>
            <consortium name="DOE Joint Genome Institute"/>
            <person name="Min B."/>
            <person name="Sierra-Patev S."/>
            <person name="Naranjo-Ortiz M."/>
            <person name="Looney B."/>
            <person name="Konkel Z."/>
            <person name="Slot J.C."/>
            <person name="Sakamoto Y."/>
            <person name="Steenwyk J.L."/>
            <person name="Rokas A."/>
            <person name="Carro J."/>
            <person name="Camarero S."/>
            <person name="Ferreira P."/>
            <person name="Molpeceres G."/>
            <person name="Ruiz-duenas F.J."/>
            <person name="Serrano A."/>
            <person name="Henrissat B."/>
            <person name="Drula E."/>
            <person name="Hughes K.W."/>
            <person name="Mata J.L."/>
            <person name="Ishikawa N.K."/>
            <person name="Vargas-Isla R."/>
            <person name="Ushijima S."/>
            <person name="Smith C.A."/>
            <person name="Ahrendt S."/>
            <person name="Andreopoulos W."/>
            <person name="He G."/>
            <person name="LaButti K."/>
            <person name="Lipzen A."/>
            <person name="Ng V."/>
            <person name="Riley R."/>
            <person name="Sandor L."/>
            <person name="Barry K."/>
            <person name="Martinez A.T."/>
            <person name="Xiao Y."/>
            <person name="Gibbons J.G."/>
            <person name="Terashima K."/>
            <person name="Hibbett D.S."/>
            <person name="Grigoriev I.V."/>
        </authorList>
    </citation>
    <scope>NUCLEOTIDE SEQUENCE</scope>
    <source>
        <strain evidence="2">ET3784</strain>
    </source>
</reference>
<protein>
    <submittedName>
        <fullName evidence="2">Uncharacterized protein</fullName>
    </submittedName>
</protein>
<keyword evidence="1" id="KW-0472">Membrane</keyword>
<keyword evidence="3" id="KW-1185">Reference proteome</keyword>
<gene>
    <name evidence="2" type="ORF">DFJ43DRAFT_1105990</name>
</gene>
<keyword evidence="1" id="KW-0812">Transmembrane</keyword>
<name>A0AA38MUU9_9AGAR</name>
<proteinExistence type="predicted"/>
<evidence type="ECO:0000313" key="2">
    <source>
        <dbReference type="EMBL" id="KAJ3712786.1"/>
    </source>
</evidence>
<reference evidence="2" key="2">
    <citation type="journal article" date="2023" name="Proc. Natl. Acad. Sci. U.S.A.">
        <title>A global phylogenomic analysis of the shiitake genus Lentinula.</title>
        <authorList>
            <person name="Sierra-Patev S."/>
            <person name="Min B."/>
            <person name="Naranjo-Ortiz M."/>
            <person name="Looney B."/>
            <person name="Konkel Z."/>
            <person name="Slot J.C."/>
            <person name="Sakamoto Y."/>
            <person name="Steenwyk J.L."/>
            <person name="Rokas A."/>
            <person name="Carro J."/>
            <person name="Camarero S."/>
            <person name="Ferreira P."/>
            <person name="Molpeceres G."/>
            <person name="Ruiz-Duenas F.J."/>
            <person name="Serrano A."/>
            <person name="Henrissat B."/>
            <person name="Drula E."/>
            <person name="Hughes K.W."/>
            <person name="Mata J.L."/>
            <person name="Ishikawa N.K."/>
            <person name="Vargas-Isla R."/>
            <person name="Ushijima S."/>
            <person name="Smith C.A."/>
            <person name="Donoghue J."/>
            <person name="Ahrendt S."/>
            <person name="Andreopoulos W."/>
            <person name="He G."/>
            <person name="LaButti K."/>
            <person name="Lipzen A."/>
            <person name="Ng V."/>
            <person name="Riley R."/>
            <person name="Sandor L."/>
            <person name="Barry K."/>
            <person name="Martinez A.T."/>
            <person name="Xiao Y."/>
            <person name="Gibbons J.G."/>
            <person name="Terashima K."/>
            <person name="Grigoriev I.V."/>
            <person name="Hibbett D."/>
        </authorList>
    </citation>
    <scope>NUCLEOTIDE SEQUENCE</scope>
    <source>
        <strain evidence="2">ET3784</strain>
    </source>
</reference>
<evidence type="ECO:0000256" key="1">
    <source>
        <dbReference type="SAM" id="Phobius"/>
    </source>
</evidence>
<accession>A0AA38MUU9</accession>
<dbReference type="EMBL" id="JANVFO010000105">
    <property type="protein sequence ID" value="KAJ3712786.1"/>
    <property type="molecule type" value="Genomic_DNA"/>
</dbReference>
<comment type="caution">
    <text evidence="2">The sequence shown here is derived from an EMBL/GenBank/DDBJ whole genome shotgun (WGS) entry which is preliminary data.</text>
</comment>
<dbReference type="AlphaFoldDB" id="A0AA38MUU9"/>